<evidence type="ECO:0000256" key="1">
    <source>
        <dbReference type="SAM" id="MobiDB-lite"/>
    </source>
</evidence>
<evidence type="ECO:0000313" key="3">
    <source>
        <dbReference type="Proteomes" id="UP000501240"/>
    </source>
</evidence>
<dbReference type="Pfam" id="PF14013">
    <property type="entry name" value="MT0933_antitox"/>
    <property type="match status" value="1"/>
</dbReference>
<dbReference type="EMBL" id="CP053892">
    <property type="protein sequence ID" value="QKG26221.1"/>
    <property type="molecule type" value="Genomic_DNA"/>
</dbReference>
<feature type="region of interest" description="Disordered" evidence="1">
    <location>
        <begin position="1"/>
        <end position="72"/>
    </location>
</feature>
<protein>
    <submittedName>
        <fullName evidence="2">Kanamycin biosynthetic protein</fullName>
    </submittedName>
</protein>
<dbReference type="Proteomes" id="UP000501240">
    <property type="component" value="Chromosome"/>
</dbReference>
<feature type="compositionally biased region" description="Basic and acidic residues" evidence="1">
    <location>
        <begin position="37"/>
        <end position="57"/>
    </location>
</feature>
<dbReference type="RefSeq" id="WP_173099688.1">
    <property type="nucleotide sequence ID" value="NZ_CP053892.1"/>
</dbReference>
<gene>
    <name evidence="2" type="ORF">ACTIVE_7874</name>
</gene>
<proteinExistence type="predicted"/>
<keyword evidence="3" id="KW-1185">Reference proteome</keyword>
<dbReference type="AlphaFoldDB" id="A0A7D3ZQ39"/>
<feature type="compositionally biased region" description="Basic and acidic residues" evidence="1">
    <location>
        <begin position="1"/>
        <end position="30"/>
    </location>
</feature>
<sequence>MSFVDKVKEMLGQHSDQAKKGVEKAGDMFDQKTGGKYADKVDKAQEKGSDYIDRSHEGGGGGTGEAGPNEPR</sequence>
<evidence type="ECO:0000313" key="2">
    <source>
        <dbReference type="EMBL" id="QKG26221.1"/>
    </source>
</evidence>
<organism evidence="2 3">
    <name type="scientific">Actinomadura verrucosospora</name>
    <dbReference type="NCBI Taxonomy" id="46165"/>
    <lineage>
        <taxon>Bacteria</taxon>
        <taxon>Bacillati</taxon>
        <taxon>Actinomycetota</taxon>
        <taxon>Actinomycetes</taxon>
        <taxon>Streptosporangiales</taxon>
        <taxon>Thermomonosporaceae</taxon>
        <taxon>Actinomadura</taxon>
    </lineage>
</organism>
<accession>A0A7D3ZQ39</accession>
<name>A0A7D3ZQ39_ACTVE</name>
<reference evidence="2 3" key="1">
    <citation type="submission" date="2020-05" db="EMBL/GenBank/DDBJ databases">
        <title>Actinomadura verrucosospora NRRL-B18236 (PFL_A860) Genome sequencing and assembly.</title>
        <authorList>
            <person name="Samborskyy M."/>
        </authorList>
    </citation>
    <scope>NUCLEOTIDE SEQUENCE [LARGE SCALE GENOMIC DNA]</scope>
    <source>
        <strain evidence="2 3">NRRL:B18236</strain>
    </source>
</reference>
<dbReference type="InterPro" id="IPR028037">
    <property type="entry name" value="Antitoxin_Rv0909/MT0933"/>
</dbReference>